<keyword evidence="7" id="KW-1185">Reference proteome</keyword>
<evidence type="ECO:0000259" key="5">
    <source>
        <dbReference type="PROSITE" id="PS50931"/>
    </source>
</evidence>
<dbReference type="InterPro" id="IPR000847">
    <property type="entry name" value="LysR_HTH_N"/>
</dbReference>
<dbReference type="GO" id="GO:0003677">
    <property type="term" value="F:DNA binding"/>
    <property type="evidence" value="ECO:0007669"/>
    <property type="project" value="UniProtKB-KW"/>
</dbReference>
<keyword evidence="3" id="KW-0238">DNA-binding</keyword>
<sequence>MDLPYLRYFIEVAEQGSFSRSAESLHISQPALSKAIKNMEEELGVVLFNRSTRHLQLTDDGDVFLRYARAMLAMSRDLQSSLNEGKQLKRGNISFGLPPVIGASLFPAIIADFRRTYPRVRLQLLEEGGKVVEQQIREAKLDLGAVVLPVDESLFDAFPLAKERLSLIVHADHPLARQRLVRLSELREEPFILFKEGFSLYDRVRDACIREGFEPDIVFESSQWDFIGEMVGAGLGVAFLPPTVAKKLVTENVSVIAETDPPIAWDLAIIWSRQHYLSHASRAWLQHIREWNEKTNRRKS</sequence>
<dbReference type="AlphaFoldDB" id="A0A2R5EV61"/>
<name>A0A2R5EV61_9BACL</name>
<dbReference type="SUPFAM" id="SSF46785">
    <property type="entry name" value="Winged helix' DNA-binding domain"/>
    <property type="match status" value="1"/>
</dbReference>
<dbReference type="Proteomes" id="UP000245202">
    <property type="component" value="Unassembled WGS sequence"/>
</dbReference>
<evidence type="ECO:0000256" key="2">
    <source>
        <dbReference type="ARBA" id="ARBA00023015"/>
    </source>
</evidence>
<protein>
    <submittedName>
        <fullName evidence="6">LysR family transcriptional regulator</fullName>
    </submittedName>
</protein>
<dbReference type="RefSeq" id="WP_108992367.1">
    <property type="nucleotide sequence ID" value="NZ_BDQX01000085.1"/>
</dbReference>
<dbReference type="InterPro" id="IPR005119">
    <property type="entry name" value="LysR_subst-bd"/>
</dbReference>
<dbReference type="Gene3D" id="3.40.190.290">
    <property type="match status" value="1"/>
</dbReference>
<dbReference type="Pfam" id="PF03466">
    <property type="entry name" value="LysR_substrate"/>
    <property type="match status" value="1"/>
</dbReference>
<evidence type="ECO:0000256" key="1">
    <source>
        <dbReference type="ARBA" id="ARBA00009437"/>
    </source>
</evidence>
<comment type="similarity">
    <text evidence="1">Belongs to the LysR transcriptional regulatory family.</text>
</comment>
<comment type="caution">
    <text evidence="6">The sequence shown here is derived from an EMBL/GenBank/DDBJ whole genome shotgun (WGS) entry which is preliminary data.</text>
</comment>
<evidence type="ECO:0000313" key="6">
    <source>
        <dbReference type="EMBL" id="GBG07281.1"/>
    </source>
</evidence>
<dbReference type="GO" id="GO:0005829">
    <property type="term" value="C:cytosol"/>
    <property type="evidence" value="ECO:0007669"/>
    <property type="project" value="TreeGrafter"/>
</dbReference>
<reference evidence="6 7" key="1">
    <citation type="submission" date="2017-08" db="EMBL/GenBank/DDBJ databases">
        <title>Substantial Increase in Enzyme Production by Combined Drug-Resistance Mutations in Paenibacillus agaridevorans.</title>
        <authorList>
            <person name="Tanaka Y."/>
            <person name="Funane K."/>
            <person name="Hosaka T."/>
            <person name="Shiwa Y."/>
            <person name="Fujita N."/>
            <person name="Miyazaki T."/>
            <person name="Yoshikawa H."/>
            <person name="Murakami K."/>
            <person name="Kasahara K."/>
            <person name="Inaoka T."/>
            <person name="Hiraga Y."/>
            <person name="Ochi K."/>
        </authorList>
    </citation>
    <scope>NUCLEOTIDE SEQUENCE [LARGE SCALE GENOMIC DNA]</scope>
    <source>
        <strain evidence="6 7">T-3040</strain>
    </source>
</reference>
<dbReference type="InterPro" id="IPR050950">
    <property type="entry name" value="HTH-type_LysR_regulators"/>
</dbReference>
<dbReference type="SUPFAM" id="SSF53850">
    <property type="entry name" value="Periplasmic binding protein-like II"/>
    <property type="match status" value="1"/>
</dbReference>
<dbReference type="InterPro" id="IPR036388">
    <property type="entry name" value="WH-like_DNA-bd_sf"/>
</dbReference>
<organism evidence="6 7">
    <name type="scientific">Paenibacillus agaridevorans</name>
    <dbReference type="NCBI Taxonomy" id="171404"/>
    <lineage>
        <taxon>Bacteria</taxon>
        <taxon>Bacillati</taxon>
        <taxon>Bacillota</taxon>
        <taxon>Bacilli</taxon>
        <taxon>Bacillales</taxon>
        <taxon>Paenibacillaceae</taxon>
        <taxon>Paenibacillus</taxon>
    </lineage>
</organism>
<dbReference type="PRINTS" id="PR00039">
    <property type="entry name" value="HTHLYSR"/>
</dbReference>
<dbReference type="PANTHER" id="PTHR30419">
    <property type="entry name" value="HTH-TYPE TRANSCRIPTIONAL REGULATOR YBHD"/>
    <property type="match status" value="1"/>
</dbReference>
<dbReference type="PANTHER" id="PTHR30419:SF8">
    <property type="entry name" value="NITROGEN ASSIMILATION TRANSCRIPTIONAL ACTIVATOR-RELATED"/>
    <property type="match status" value="1"/>
</dbReference>
<accession>A0A2R5EV61</accession>
<dbReference type="FunFam" id="1.10.10.10:FF:000001">
    <property type="entry name" value="LysR family transcriptional regulator"/>
    <property type="match status" value="1"/>
</dbReference>
<evidence type="ECO:0000313" key="7">
    <source>
        <dbReference type="Proteomes" id="UP000245202"/>
    </source>
</evidence>
<evidence type="ECO:0000256" key="3">
    <source>
        <dbReference type="ARBA" id="ARBA00023125"/>
    </source>
</evidence>
<proteinExistence type="inferred from homology"/>
<keyword evidence="2" id="KW-0805">Transcription regulation</keyword>
<evidence type="ECO:0000256" key="4">
    <source>
        <dbReference type="ARBA" id="ARBA00023163"/>
    </source>
</evidence>
<keyword evidence="4" id="KW-0804">Transcription</keyword>
<dbReference type="CDD" id="cd08438">
    <property type="entry name" value="PBP2_CidR"/>
    <property type="match status" value="1"/>
</dbReference>
<dbReference type="Gene3D" id="1.10.10.10">
    <property type="entry name" value="Winged helix-like DNA-binding domain superfamily/Winged helix DNA-binding domain"/>
    <property type="match status" value="1"/>
</dbReference>
<dbReference type="PROSITE" id="PS50931">
    <property type="entry name" value="HTH_LYSR"/>
    <property type="match status" value="1"/>
</dbReference>
<feature type="domain" description="HTH lysR-type" evidence="5">
    <location>
        <begin position="1"/>
        <end position="58"/>
    </location>
</feature>
<dbReference type="Pfam" id="PF00126">
    <property type="entry name" value="HTH_1"/>
    <property type="match status" value="1"/>
</dbReference>
<dbReference type="GO" id="GO:0003700">
    <property type="term" value="F:DNA-binding transcription factor activity"/>
    <property type="evidence" value="ECO:0007669"/>
    <property type="project" value="InterPro"/>
</dbReference>
<dbReference type="EMBL" id="BDQX01000085">
    <property type="protein sequence ID" value="GBG07281.1"/>
    <property type="molecule type" value="Genomic_DNA"/>
</dbReference>
<gene>
    <name evidence="6" type="ORF">PAT3040_01829</name>
</gene>
<dbReference type="InterPro" id="IPR036390">
    <property type="entry name" value="WH_DNA-bd_sf"/>
</dbReference>